<dbReference type="Gene3D" id="1.10.10.60">
    <property type="entry name" value="Homeodomain-like"/>
    <property type="match status" value="1"/>
</dbReference>
<dbReference type="InterPro" id="IPR009057">
    <property type="entry name" value="Homeodomain-like_sf"/>
</dbReference>
<dbReference type="PROSITE" id="PS00675">
    <property type="entry name" value="SIGMA54_INTERACT_1"/>
    <property type="match status" value="1"/>
</dbReference>
<dbReference type="PROSITE" id="PS00688">
    <property type="entry name" value="SIGMA54_INTERACT_3"/>
    <property type="match status" value="1"/>
</dbReference>
<dbReference type="GO" id="GO:0005524">
    <property type="term" value="F:ATP binding"/>
    <property type="evidence" value="ECO:0007669"/>
    <property type="project" value="UniProtKB-KW"/>
</dbReference>
<dbReference type="Gene3D" id="3.40.50.300">
    <property type="entry name" value="P-loop containing nucleotide triphosphate hydrolases"/>
    <property type="match status" value="1"/>
</dbReference>
<proteinExistence type="predicted"/>
<comment type="caution">
    <text evidence="8">Lacks conserved residue(s) required for the propagation of feature annotation.</text>
</comment>
<sequence length="445" mass="47485">MPRVLIIGSLSGELARAARIVQTQGAAVAQCDGPATGLERLRAAGADLVLCEVCHDIAWLVRAMAAERIACPVVACGGETNADGAVRAIRAGAREYLPLPPDPELIAAMLRAAAAEGGVRPVVQDPAMLAVLRRAEQVAPSEASVLITGESGTGKEVVARHIHAHSRRADRPFVALNCAALPEGLLESELFGHEKGAFTGAIAARRGKFEQAAGGTLLLDEIAEMDAHLQAKLLRAIQEREIDRLGGTRPVRVDVRILAATNRDLLAETRAGRFREDLYFRLDVVRLRLPPLRERPRDILPLADHFARHFAASNGLPERPLSARARQALLSYPWPGNVRELENAMHRAVLLAEGGEIGPEAIELAAAPAAPAAAGIETMVGRRMEEVERDLIIGTLSHCLGNRTRAAEILGISIRALRNKLQDYRAAGVAVPAAHGYGAAPALVD</sequence>
<name>A0A4R4DBT2_9PROT</name>
<dbReference type="InterPro" id="IPR025944">
    <property type="entry name" value="Sigma_54_int_dom_CS"/>
</dbReference>
<dbReference type="InterPro" id="IPR003593">
    <property type="entry name" value="AAA+_ATPase"/>
</dbReference>
<keyword evidence="7" id="KW-0804">Transcription</keyword>
<dbReference type="PRINTS" id="PR01590">
    <property type="entry name" value="HTHFIS"/>
</dbReference>
<keyword evidence="1" id="KW-0547">Nucleotide-binding</keyword>
<dbReference type="InterPro" id="IPR011006">
    <property type="entry name" value="CheY-like_superfamily"/>
</dbReference>
<dbReference type="GO" id="GO:0000160">
    <property type="term" value="P:phosphorelay signal transduction system"/>
    <property type="evidence" value="ECO:0007669"/>
    <property type="project" value="UniProtKB-KW"/>
</dbReference>
<dbReference type="Pfam" id="PF00158">
    <property type="entry name" value="Sigma54_activat"/>
    <property type="match status" value="1"/>
</dbReference>
<evidence type="ECO:0000313" key="12">
    <source>
        <dbReference type="Proteomes" id="UP000295023"/>
    </source>
</evidence>
<dbReference type="PROSITE" id="PS50110">
    <property type="entry name" value="RESPONSE_REGULATORY"/>
    <property type="match status" value="1"/>
</dbReference>
<evidence type="ECO:0000256" key="1">
    <source>
        <dbReference type="ARBA" id="ARBA00022741"/>
    </source>
</evidence>
<dbReference type="InterPro" id="IPR058031">
    <property type="entry name" value="AAA_lid_NorR"/>
</dbReference>
<keyword evidence="6" id="KW-0010">Activator</keyword>
<dbReference type="PANTHER" id="PTHR32071">
    <property type="entry name" value="TRANSCRIPTIONAL REGULATORY PROTEIN"/>
    <property type="match status" value="1"/>
</dbReference>
<keyword evidence="4" id="KW-0805">Transcription regulation</keyword>
<evidence type="ECO:0000256" key="6">
    <source>
        <dbReference type="ARBA" id="ARBA00023159"/>
    </source>
</evidence>
<accession>A0A4R4DBT2</accession>
<evidence type="ECO:0000259" key="10">
    <source>
        <dbReference type="PROSITE" id="PS50110"/>
    </source>
</evidence>
<evidence type="ECO:0000256" key="8">
    <source>
        <dbReference type="PROSITE-ProRule" id="PRU00169"/>
    </source>
</evidence>
<dbReference type="Gene3D" id="3.40.50.2300">
    <property type="match status" value="1"/>
</dbReference>
<dbReference type="Pfam" id="PF25601">
    <property type="entry name" value="AAA_lid_14"/>
    <property type="match status" value="1"/>
</dbReference>
<keyword evidence="5" id="KW-0238">DNA-binding</keyword>
<protein>
    <submittedName>
        <fullName evidence="11">Sigma-54-dependent Fis family transcriptional regulator</fullName>
    </submittedName>
</protein>
<evidence type="ECO:0000256" key="4">
    <source>
        <dbReference type="ARBA" id="ARBA00023015"/>
    </source>
</evidence>
<dbReference type="InterPro" id="IPR002197">
    <property type="entry name" value="HTH_Fis"/>
</dbReference>
<dbReference type="SUPFAM" id="SSF52540">
    <property type="entry name" value="P-loop containing nucleoside triphosphate hydrolases"/>
    <property type="match status" value="1"/>
</dbReference>
<dbReference type="SUPFAM" id="SSF46689">
    <property type="entry name" value="Homeodomain-like"/>
    <property type="match status" value="1"/>
</dbReference>
<evidence type="ECO:0000259" key="9">
    <source>
        <dbReference type="PROSITE" id="PS50045"/>
    </source>
</evidence>
<keyword evidence="3" id="KW-0902">Two-component regulatory system</keyword>
<dbReference type="AlphaFoldDB" id="A0A4R4DBT2"/>
<dbReference type="PANTHER" id="PTHR32071:SF21">
    <property type="entry name" value="TRANSCRIPTIONAL REGULATORY PROTEIN FLGR"/>
    <property type="match status" value="1"/>
</dbReference>
<dbReference type="EMBL" id="SKBM01000017">
    <property type="protein sequence ID" value="TCZ57982.1"/>
    <property type="molecule type" value="Genomic_DNA"/>
</dbReference>
<evidence type="ECO:0000256" key="7">
    <source>
        <dbReference type="ARBA" id="ARBA00023163"/>
    </source>
</evidence>
<dbReference type="InterPro" id="IPR027417">
    <property type="entry name" value="P-loop_NTPase"/>
</dbReference>
<dbReference type="Pfam" id="PF02954">
    <property type="entry name" value="HTH_8"/>
    <property type="match status" value="1"/>
</dbReference>
<comment type="caution">
    <text evidence="11">The sequence shown here is derived from an EMBL/GenBank/DDBJ whole genome shotgun (WGS) entry which is preliminary data.</text>
</comment>
<evidence type="ECO:0000256" key="2">
    <source>
        <dbReference type="ARBA" id="ARBA00022840"/>
    </source>
</evidence>
<reference evidence="11 12" key="1">
    <citation type="submission" date="2019-03" db="EMBL/GenBank/DDBJ databases">
        <title>Paracraurococcus aquatilis NE82 genome sequence.</title>
        <authorList>
            <person name="Zhao Y."/>
            <person name="Du Z."/>
        </authorList>
    </citation>
    <scope>NUCLEOTIDE SEQUENCE [LARGE SCALE GENOMIC DNA]</scope>
    <source>
        <strain evidence="11 12">NE82</strain>
    </source>
</reference>
<dbReference type="Proteomes" id="UP000295023">
    <property type="component" value="Unassembled WGS sequence"/>
</dbReference>
<dbReference type="InterPro" id="IPR025943">
    <property type="entry name" value="Sigma_54_int_dom_ATP-bd_2"/>
</dbReference>
<dbReference type="SMART" id="SM00382">
    <property type="entry name" value="AAA"/>
    <property type="match status" value="1"/>
</dbReference>
<dbReference type="InterPro" id="IPR002078">
    <property type="entry name" value="Sigma_54_int"/>
</dbReference>
<keyword evidence="12" id="KW-1185">Reference proteome</keyword>
<dbReference type="CDD" id="cd00009">
    <property type="entry name" value="AAA"/>
    <property type="match status" value="1"/>
</dbReference>
<evidence type="ECO:0000256" key="5">
    <source>
        <dbReference type="ARBA" id="ARBA00023125"/>
    </source>
</evidence>
<dbReference type="FunFam" id="3.40.50.300:FF:000006">
    <property type="entry name" value="DNA-binding transcriptional regulator NtrC"/>
    <property type="match status" value="1"/>
</dbReference>
<dbReference type="OrthoDB" id="9770562at2"/>
<evidence type="ECO:0000313" key="11">
    <source>
        <dbReference type="EMBL" id="TCZ57982.1"/>
    </source>
</evidence>
<dbReference type="Gene3D" id="1.10.8.60">
    <property type="match status" value="1"/>
</dbReference>
<dbReference type="SUPFAM" id="SSF52172">
    <property type="entry name" value="CheY-like"/>
    <property type="match status" value="1"/>
</dbReference>
<gene>
    <name evidence="11" type="ORF">EXY23_17540</name>
</gene>
<dbReference type="GO" id="GO:0006355">
    <property type="term" value="P:regulation of DNA-templated transcription"/>
    <property type="evidence" value="ECO:0007669"/>
    <property type="project" value="InterPro"/>
</dbReference>
<dbReference type="RefSeq" id="WP_132292274.1">
    <property type="nucleotide sequence ID" value="NZ_SKBM01000017.1"/>
</dbReference>
<dbReference type="InterPro" id="IPR025662">
    <property type="entry name" value="Sigma_54_int_dom_ATP-bd_1"/>
</dbReference>
<feature type="domain" description="Sigma-54 factor interaction" evidence="9">
    <location>
        <begin position="121"/>
        <end position="350"/>
    </location>
</feature>
<dbReference type="PROSITE" id="PS00676">
    <property type="entry name" value="SIGMA54_INTERACT_2"/>
    <property type="match status" value="1"/>
</dbReference>
<dbReference type="GO" id="GO:0043565">
    <property type="term" value="F:sequence-specific DNA binding"/>
    <property type="evidence" value="ECO:0007669"/>
    <property type="project" value="InterPro"/>
</dbReference>
<dbReference type="InterPro" id="IPR001789">
    <property type="entry name" value="Sig_transdc_resp-reg_receiver"/>
</dbReference>
<feature type="domain" description="Response regulatory" evidence="10">
    <location>
        <begin position="3"/>
        <end position="114"/>
    </location>
</feature>
<keyword evidence="2" id="KW-0067">ATP-binding</keyword>
<organism evidence="11 12">
    <name type="scientific">Roseicella aquatilis</name>
    <dbReference type="NCBI Taxonomy" id="2527868"/>
    <lineage>
        <taxon>Bacteria</taxon>
        <taxon>Pseudomonadati</taxon>
        <taxon>Pseudomonadota</taxon>
        <taxon>Alphaproteobacteria</taxon>
        <taxon>Acetobacterales</taxon>
        <taxon>Roseomonadaceae</taxon>
        <taxon>Roseicella</taxon>
    </lineage>
</organism>
<dbReference type="PROSITE" id="PS50045">
    <property type="entry name" value="SIGMA54_INTERACT_4"/>
    <property type="match status" value="1"/>
</dbReference>
<evidence type="ECO:0000256" key="3">
    <source>
        <dbReference type="ARBA" id="ARBA00023012"/>
    </source>
</evidence>